<evidence type="ECO:0000313" key="2">
    <source>
        <dbReference type="Proteomes" id="UP000006853"/>
    </source>
</evidence>
<protein>
    <submittedName>
        <fullName evidence="1">Uncharacterized protein</fullName>
    </submittedName>
</protein>
<name>A0A1G4KQN1_KOMPC</name>
<gene>
    <name evidence="1" type="ordered locus">PP7435_Chr3-2634</name>
</gene>
<sequence>MNSGSESSFKSSEQESKKTVYFETKRQTTLLNLMENQDHLIVKALNMSADGKPVSLSDARHACLEMFLGRK</sequence>
<organism evidence="1 2">
    <name type="scientific">Komagataella phaffii (strain ATCC 76273 / CBS 7435 / CECT 11047 / NRRL Y-11430 / Wegner 21-1)</name>
    <name type="common">Yeast</name>
    <name type="synonym">Pichia pastoris</name>
    <dbReference type="NCBI Taxonomy" id="981350"/>
    <lineage>
        <taxon>Eukaryota</taxon>
        <taxon>Fungi</taxon>
        <taxon>Dikarya</taxon>
        <taxon>Ascomycota</taxon>
        <taxon>Saccharomycotina</taxon>
        <taxon>Pichiomycetes</taxon>
        <taxon>Pichiales</taxon>
        <taxon>Pichiaceae</taxon>
        <taxon>Komagataella</taxon>
    </lineage>
</organism>
<reference evidence="1 2" key="1">
    <citation type="journal article" date="2011" name="J. Biotechnol.">
        <title>High-quality genome sequence of Pichia pastoris CBS7435.</title>
        <authorList>
            <person name="Kuberl A."/>
            <person name="Schneider J."/>
            <person name="Thallinger G.G."/>
            <person name="Anderl I."/>
            <person name="Wibberg D."/>
            <person name="Hajek T."/>
            <person name="Jaenicke S."/>
            <person name="Brinkrolf K."/>
            <person name="Goesmann A."/>
            <person name="Szczepanowski R."/>
            <person name="Puhler A."/>
            <person name="Schwab H."/>
            <person name="Glieder A."/>
            <person name="Pichler H."/>
        </authorList>
    </citation>
    <scope>NUCLEOTIDE SEQUENCE [LARGE SCALE GENOMIC DNA]</scope>
    <source>
        <strain evidence="2">ATCC 76273 / CBS 7435 / CECT 11047 / NRRL Y-11430 / Wegner 21-1</strain>
    </source>
</reference>
<dbReference type="Proteomes" id="UP000006853">
    <property type="component" value="Chromosome 3"/>
</dbReference>
<accession>A0A1G4KQN1</accession>
<evidence type="ECO:0000313" key="1">
    <source>
        <dbReference type="EMBL" id="SCV12293.1"/>
    </source>
</evidence>
<keyword evidence="2" id="KW-1185">Reference proteome</keyword>
<proteinExistence type="predicted"/>
<reference evidence="1 2" key="2">
    <citation type="journal article" date="2016" name="FEMS Yeast Res.">
        <title>Curation of the genome annotation of Pichia pastoris (Komagataella phaffii) CBS7435 from gene level to protein function.</title>
        <authorList>
            <person name="Valli M."/>
            <person name="Tatto N.E."/>
            <person name="Peymann A."/>
            <person name="Gruber C."/>
            <person name="Landes N."/>
            <person name="Ekker H."/>
            <person name="Thallinger G.G."/>
            <person name="Mattanovich D."/>
            <person name="Gasser B."/>
            <person name="Graf A.B."/>
        </authorList>
    </citation>
    <scope>GENOME REANNOTATION</scope>
    <source>
        <strain evidence="1 2">ATCC 76273 / CBS 7435 / CECT 11047 / NRRL Y-11430 / Wegner 21-1</strain>
    </source>
</reference>
<dbReference type="EMBL" id="FR839630">
    <property type="protein sequence ID" value="SCV12293.1"/>
    <property type="molecule type" value="Genomic_DNA"/>
</dbReference>
<dbReference type="AlphaFoldDB" id="A0A1G4KQN1"/>